<organism evidence="2 3">
    <name type="scientific">Pseudomonas typographi</name>
    <dbReference type="NCBI Taxonomy" id="2715964"/>
    <lineage>
        <taxon>Bacteria</taxon>
        <taxon>Pseudomonadati</taxon>
        <taxon>Pseudomonadota</taxon>
        <taxon>Gammaproteobacteria</taxon>
        <taxon>Pseudomonadales</taxon>
        <taxon>Pseudomonadaceae</taxon>
        <taxon>Pseudomonas</taxon>
    </lineage>
</organism>
<feature type="chain" id="PRO_5045125144" evidence="1">
    <location>
        <begin position="27"/>
        <end position="469"/>
    </location>
</feature>
<keyword evidence="1" id="KW-0732">Signal</keyword>
<name>A0ABR7Z1P2_9PSED</name>
<dbReference type="Pfam" id="PF07044">
    <property type="entry name" value="DUF1329"/>
    <property type="match status" value="1"/>
</dbReference>
<accession>A0ABR7Z1P2</accession>
<evidence type="ECO:0000313" key="2">
    <source>
        <dbReference type="EMBL" id="MBD1599416.1"/>
    </source>
</evidence>
<evidence type="ECO:0000313" key="3">
    <source>
        <dbReference type="Proteomes" id="UP000805841"/>
    </source>
</evidence>
<dbReference type="Proteomes" id="UP000805841">
    <property type="component" value="Unassembled WGS sequence"/>
</dbReference>
<keyword evidence="3" id="KW-1185">Reference proteome</keyword>
<reference evidence="2 3" key="1">
    <citation type="journal article" date="2020" name="Insects">
        <title>Bacteria Belonging to Pseudomonas typographi sp. nov. from the Bark Beetle Ips typographus Have Genomic Potential to Aid in the Host Ecology.</title>
        <authorList>
            <person name="Peral-Aranega E."/>
            <person name="Saati-Santamaria Z."/>
            <person name="Kolarik M."/>
            <person name="Rivas R."/>
            <person name="Garcia-Fraile P."/>
        </authorList>
    </citation>
    <scope>NUCLEOTIDE SEQUENCE [LARGE SCALE GENOMIC DNA]</scope>
    <source>
        <strain evidence="2 3">CA3A</strain>
    </source>
</reference>
<proteinExistence type="predicted"/>
<dbReference type="InterPro" id="IPR010752">
    <property type="entry name" value="DUF1329"/>
</dbReference>
<dbReference type="EMBL" id="JAAOCA010000013">
    <property type="protein sequence ID" value="MBD1599416.1"/>
    <property type="molecule type" value="Genomic_DNA"/>
</dbReference>
<feature type="signal peptide" evidence="1">
    <location>
        <begin position="1"/>
        <end position="26"/>
    </location>
</feature>
<gene>
    <name evidence="2" type="ORF">HAQ05_11960</name>
</gene>
<comment type="caution">
    <text evidence="2">The sequence shown here is derived from an EMBL/GenBank/DDBJ whole genome shotgun (WGS) entry which is preliminary data.</text>
</comment>
<evidence type="ECO:0000256" key="1">
    <source>
        <dbReference type="SAM" id="SignalP"/>
    </source>
</evidence>
<dbReference type="RefSeq" id="WP_190420773.1">
    <property type="nucleotide sequence ID" value="NZ_JAAOCA010000013.1"/>
</dbReference>
<dbReference type="Gene3D" id="2.50.20.10">
    <property type="entry name" value="Lipoprotein localisation LolA/LolB/LppX"/>
    <property type="match status" value="1"/>
</dbReference>
<dbReference type="CDD" id="cd16329">
    <property type="entry name" value="LolA_like"/>
    <property type="match status" value="1"/>
</dbReference>
<sequence>MIKLMPLPTLLASALASVLLSNVAHGQVSEAQAADLGTRLTAFGAIAGANADGSIPAYTGGLKSVPGYNREKDQTYVDPFKDEKPVYTINSKNAAQYDTVLTEGTKALLKKYPDTFRVDVYPTHRTVWYPDWALANTRKNATTAQMTGQVTGDSLKGAAADGLPFAGVPFPIPKDGYEVMWNHKMSFGPAVMAQINKAFLVDPNGGITTIPSTHQMFIRPWSEQTGELRKRTFDATYVVSSDLISPPSAAGTFFLNFYLPTAADGGQRVWFYTPGQRRVRTAPEFAYDLPIAAYGGALFWDELTGFVGRMDRFDFTLVGKKEMIVPYNSFPLTQTIKAEQSLGKTTLKPESVRYEKHRVWVVEAHRKADARHAYKLRRFYVDEDCNCVVANESYDDAGNLWRAGATYTFPTYDVGGVNNMTVGFNDLLKGNYFIMNYGATDDGYFNRSYTSTDGLQIKLTPASLSGGVR</sequence>
<protein>
    <submittedName>
        <fullName evidence="2">DUF1329 domain-containing protein</fullName>
    </submittedName>
</protein>